<dbReference type="PANTHER" id="PTHR45641">
    <property type="entry name" value="TETRATRICOPEPTIDE REPEAT PROTEIN (AFU_ORTHOLOGUE AFUA_6G03870)"/>
    <property type="match status" value="1"/>
</dbReference>
<dbReference type="Pfam" id="PF13374">
    <property type="entry name" value="TPR_10"/>
    <property type="match status" value="2"/>
</dbReference>
<dbReference type="EMBL" id="ABYK01000059">
    <property type="protein sequence ID" value="EDZ92292.1"/>
    <property type="molecule type" value="Genomic_DNA"/>
</dbReference>
<dbReference type="InterPro" id="IPR011990">
    <property type="entry name" value="TPR-like_helical_dom_sf"/>
</dbReference>
<evidence type="ECO:0000256" key="2">
    <source>
        <dbReference type="ARBA" id="ARBA00022803"/>
    </source>
</evidence>
<evidence type="ECO:0000256" key="1">
    <source>
        <dbReference type="ARBA" id="ARBA00022737"/>
    </source>
</evidence>
<dbReference type="Proteomes" id="UP000004061">
    <property type="component" value="Unassembled WGS sequence"/>
</dbReference>
<dbReference type="PANTHER" id="PTHR45641:SF19">
    <property type="entry name" value="NEPHROCYSTIN-3"/>
    <property type="match status" value="1"/>
</dbReference>
<dbReference type="SUPFAM" id="SSF48452">
    <property type="entry name" value="TPR-like"/>
    <property type="match status" value="1"/>
</dbReference>
<dbReference type="Gene3D" id="1.25.40.10">
    <property type="entry name" value="Tetratricopeptide repeat domain"/>
    <property type="match status" value="2"/>
</dbReference>
<dbReference type="AlphaFoldDB" id="B5W814"/>
<feature type="non-terminal residue" evidence="3">
    <location>
        <position position="500"/>
    </location>
</feature>
<keyword evidence="1" id="KW-0677">Repeat</keyword>
<keyword evidence="2" id="KW-0802">TPR repeat</keyword>
<evidence type="ECO:0008006" key="5">
    <source>
        <dbReference type="Google" id="ProtNLM"/>
    </source>
</evidence>
<name>B5W814_LIMMA</name>
<reference evidence="3 4" key="1">
    <citation type="journal article" date="2011" name="Appl. Environ. Microbiol.">
        <title>Contribution of a Sodium Ion Gradient to Energy Conservation during Fermentation in the Cyanobacterium Arthrospira (Spirulina) maxima CS-328.</title>
        <authorList>
            <person name="Carrieri D."/>
            <person name="Ananyev G."/>
            <person name="Lenz O."/>
            <person name="Bryant D.A."/>
            <person name="Dismukes G.C."/>
        </authorList>
    </citation>
    <scope>NUCLEOTIDE SEQUENCE [LARGE SCALE GENOMIC DNA]</scope>
    <source>
        <strain evidence="3 4">CS-328</strain>
    </source>
</reference>
<sequence>MDEQRVQAYLSLIQELLECPTGEEPQILNRHLELVDEGFVQVCELVAAQLRQAGQDNLAQFLQNVAQRVETFLGLETAQPSQSEAQPSQSEMIPTEYETFLREALRLTSESGVNPSVVYPFLERQQAKLNEDLIALIPAFATRTNIIDLFNFANLVQQFPQGQRAINLEIAIAIYIKALDFFDRQDNPEVWGTIQNSLAVAYRNRLRGERAENIEEAIRCYQAALEVRTRTAYAEDWATTQNNLGNAYCDRIRGERADNIEEAIAALQAALKVYTRTAFPEDWARTQNNLGNAYSDRIRGERADNIEEAIACYRAALEVLTPSSFPLACLRPSRSLGNLGYDLQNWEIAIEGYNQAILAIEQSRYWATSEATKRELIANSLNIYQKMVQACINHQDYPQALLTVERSKSRTLIELLDSAHLYPKNATDEQKQRISDLRRQIAMYQQQLAYTSSNTLTPTTENNPNQPSPETLIRQQLQAANQQFQDLLTELDDPNFTLTQ</sequence>
<protein>
    <recommendedName>
        <fullName evidence="5">TPR repeat-containing protein</fullName>
    </recommendedName>
</protein>
<keyword evidence="4" id="KW-1185">Reference proteome</keyword>
<gene>
    <name evidence="3" type="ORF">AmaxDRAFT_4914</name>
</gene>
<evidence type="ECO:0000313" key="4">
    <source>
        <dbReference type="Proteomes" id="UP000004061"/>
    </source>
</evidence>
<comment type="caution">
    <text evidence="3">The sequence shown here is derived from an EMBL/GenBank/DDBJ whole genome shotgun (WGS) entry which is preliminary data.</text>
</comment>
<accession>B5W814</accession>
<proteinExistence type="predicted"/>
<organism evidence="3 4">
    <name type="scientific">Limnospira maxima CS-328</name>
    <dbReference type="NCBI Taxonomy" id="513049"/>
    <lineage>
        <taxon>Bacteria</taxon>
        <taxon>Bacillati</taxon>
        <taxon>Cyanobacteriota</taxon>
        <taxon>Cyanophyceae</taxon>
        <taxon>Oscillatoriophycideae</taxon>
        <taxon>Oscillatoriales</taxon>
        <taxon>Sirenicapillariaceae</taxon>
        <taxon>Limnospira</taxon>
    </lineage>
</organism>
<evidence type="ECO:0000313" key="3">
    <source>
        <dbReference type="EMBL" id="EDZ92292.1"/>
    </source>
</evidence>